<keyword evidence="3" id="KW-0862">Zinc</keyword>
<proteinExistence type="predicted"/>
<dbReference type="HOGENOM" id="CLU_008741_0_0_1"/>
<reference evidence="8" key="2">
    <citation type="submission" date="2013-04" db="UniProtKB">
        <authorList>
            <consortium name="EnsemblPlants"/>
        </authorList>
    </citation>
    <scope>IDENTIFICATION</scope>
</reference>
<dbReference type="PANTHER" id="PTHR33304">
    <property type="match status" value="1"/>
</dbReference>
<evidence type="ECO:0000256" key="3">
    <source>
        <dbReference type="ARBA" id="ARBA00022833"/>
    </source>
</evidence>
<feature type="domain" description="Zinc finger PHD-type" evidence="7">
    <location>
        <begin position="32"/>
        <end position="79"/>
    </location>
</feature>
<feature type="region of interest" description="Disordered" evidence="6">
    <location>
        <begin position="115"/>
        <end position="138"/>
    </location>
</feature>
<dbReference type="InterPro" id="IPR001965">
    <property type="entry name" value="Znf_PHD"/>
</dbReference>
<feature type="compositionally biased region" description="Polar residues" evidence="6">
    <location>
        <begin position="528"/>
        <end position="543"/>
    </location>
</feature>
<dbReference type="GO" id="GO:0140566">
    <property type="term" value="F:histone reader activity"/>
    <property type="evidence" value="ECO:0007669"/>
    <property type="project" value="InterPro"/>
</dbReference>
<dbReference type="Gene3D" id="3.30.40.10">
    <property type="entry name" value="Zinc/RING finger domain, C3HC4 (zinc finger)"/>
    <property type="match status" value="2"/>
</dbReference>
<dbReference type="GO" id="GO:0034244">
    <property type="term" value="P:negative regulation of transcription elongation by RNA polymerase II"/>
    <property type="evidence" value="ECO:0007669"/>
    <property type="project" value="InterPro"/>
</dbReference>
<keyword evidence="5" id="KW-0804">Transcription</keyword>
<dbReference type="Proteomes" id="UP000006038">
    <property type="component" value="Chromosome 12"/>
</dbReference>
<evidence type="ECO:0000256" key="2">
    <source>
        <dbReference type="ARBA" id="ARBA00022771"/>
    </source>
</evidence>
<keyword evidence="2" id="KW-0863">Zinc-finger</keyword>
<dbReference type="InterPro" id="IPR056280">
    <property type="entry name" value="AIPP2-like_SPOC"/>
</dbReference>
<dbReference type="Gramene" id="OB12G19130.1">
    <property type="protein sequence ID" value="OB12G19130.1"/>
    <property type="gene ID" value="OB12G19130"/>
</dbReference>
<dbReference type="AlphaFoldDB" id="J3ND55"/>
<dbReference type="SUPFAM" id="SSF57903">
    <property type="entry name" value="FYVE/PHD zinc finger"/>
    <property type="match status" value="2"/>
</dbReference>
<dbReference type="Pfam" id="PF23121">
    <property type="entry name" value="SPOC_AIPP2"/>
    <property type="match status" value="1"/>
</dbReference>
<dbReference type="SMART" id="SM00249">
    <property type="entry name" value="PHD"/>
    <property type="match status" value="2"/>
</dbReference>
<protein>
    <recommendedName>
        <fullName evidence="7">Zinc finger PHD-type domain-containing protein</fullName>
    </recommendedName>
</protein>
<sequence length="1052" mass="114765">MRRKMDDLVSNAEENNGACVDSGSDESEDVKVCDICGDVGEEKKLAVCSRCNDGAEHIYCMRVMIPEVPEGDWLCEECQADVQIKKEKNTLEISQAKVNTICTGGNMKAANVGNLELNEEDKGNDKSRKRTKEDTGIIGKPVPGTGNVCCAPVPNGCISTGNKEDGSSCVAGGEAANDSELGYGHQQTSNGRNTVSNFKVLEGERHNLRGSNDVPCSSEVDVLSCMTLKNKSSTMSETKRSEEVEDVKVCDICGDVGAEEKLAVCGRCSDGAEHTYCMRVMMQEVPKDDWLCETCHNEVENEKRKTNIETSELKVGGFKGQSFVGPINKSVNTANSSSSKNVVVAETMGSKVSDRGYEMNCGNKRKDGDAGITSLARQNPLSRESSFKLDTNKGKNLAGHISTTLTCNSLKNQKGPLRGQLSKSTSFNNSKVPKVKQLLNELTQKPKTLKDSLSCPTRKEGPMGILAKSASFKKPRSFEPVNKAKLSTVNPLVSENARNDILTSILGSSSLTGSVAVPVHSKAQSSAQHLNKGNKMADSNTLGTSGGEGARNFLGHSGIKKPLHTKGPADITLSSAGMLGPGAQRKTIQVPDSSHRDDQIKSPHSLVPSNSSRNVSIPGTASLRDNQTVPSLRGRSVDSISATSNNMQDKKIMFYSEGFPLSSKHIASTIPELDYSWRGDFELLRTGRSPVLFEGLQAHLPCSASPKVLEVAKKFPSNIQLEELPRQNVWPPQFHANGPTIDSIGLFFFARDTQCYEIHYSKLVESLLKDDLALRGNIETAELLIFSSNTLPNNFQRWNMFHFLWGVFRVRRKDSLNVPPDLPINDNVGSNGVKSLFHPLGGNHLEGQSHDSITARFQTNKSSAVNDSLPVPTKKSLKLAYSEQKEKMGYPSEDGCDIQFDYAELNTCSVSPIHEKVNNSTTIKMDNAKHLMDGGNVDTISHVLGGLHKRNVEVANWDDKVNGRPQHKRIKLDDGGSVCPVSGNHVNLWGYPVLSLTRKFETGITGDNISGKHLQRCRVDVLTVADLRAQCLLEMEYSTRAQFISSLQLWWP</sequence>
<reference evidence="8" key="1">
    <citation type="journal article" date="2013" name="Nat. Commun.">
        <title>Whole-genome sequencing of Oryza brachyantha reveals mechanisms underlying Oryza genome evolution.</title>
        <authorList>
            <person name="Chen J."/>
            <person name="Huang Q."/>
            <person name="Gao D."/>
            <person name="Wang J."/>
            <person name="Lang Y."/>
            <person name="Liu T."/>
            <person name="Li B."/>
            <person name="Bai Z."/>
            <person name="Luis Goicoechea J."/>
            <person name="Liang C."/>
            <person name="Chen C."/>
            <person name="Zhang W."/>
            <person name="Sun S."/>
            <person name="Liao Y."/>
            <person name="Zhang X."/>
            <person name="Yang L."/>
            <person name="Song C."/>
            <person name="Wang M."/>
            <person name="Shi J."/>
            <person name="Liu G."/>
            <person name="Liu J."/>
            <person name="Zhou H."/>
            <person name="Zhou W."/>
            <person name="Yu Q."/>
            <person name="An N."/>
            <person name="Chen Y."/>
            <person name="Cai Q."/>
            <person name="Wang B."/>
            <person name="Liu B."/>
            <person name="Min J."/>
            <person name="Huang Y."/>
            <person name="Wu H."/>
            <person name="Li Z."/>
            <person name="Zhang Y."/>
            <person name="Yin Y."/>
            <person name="Song W."/>
            <person name="Jiang J."/>
            <person name="Jackson S.A."/>
            <person name="Wing R.A."/>
            <person name="Wang J."/>
            <person name="Chen M."/>
        </authorList>
    </citation>
    <scope>NUCLEOTIDE SEQUENCE [LARGE SCALE GENOMIC DNA]</scope>
    <source>
        <strain evidence="8">cv. IRGC 101232</strain>
    </source>
</reference>
<dbReference type="GO" id="GO:0008270">
    <property type="term" value="F:zinc ion binding"/>
    <property type="evidence" value="ECO:0007669"/>
    <property type="project" value="UniProtKB-KW"/>
</dbReference>
<keyword evidence="9" id="KW-1185">Reference proteome</keyword>
<evidence type="ECO:0000256" key="4">
    <source>
        <dbReference type="ARBA" id="ARBA00023015"/>
    </source>
</evidence>
<organism evidence="8">
    <name type="scientific">Oryza brachyantha</name>
    <name type="common">malo sina</name>
    <dbReference type="NCBI Taxonomy" id="4533"/>
    <lineage>
        <taxon>Eukaryota</taxon>
        <taxon>Viridiplantae</taxon>
        <taxon>Streptophyta</taxon>
        <taxon>Embryophyta</taxon>
        <taxon>Tracheophyta</taxon>
        <taxon>Spermatophyta</taxon>
        <taxon>Magnoliopsida</taxon>
        <taxon>Liliopsida</taxon>
        <taxon>Poales</taxon>
        <taxon>Poaceae</taxon>
        <taxon>BOP clade</taxon>
        <taxon>Oryzoideae</taxon>
        <taxon>Oryzeae</taxon>
        <taxon>Oryzinae</taxon>
        <taxon>Oryza</taxon>
    </lineage>
</organism>
<dbReference type="InterPro" id="IPR013083">
    <property type="entry name" value="Znf_RING/FYVE/PHD"/>
</dbReference>
<evidence type="ECO:0000256" key="6">
    <source>
        <dbReference type="SAM" id="MobiDB-lite"/>
    </source>
</evidence>
<dbReference type="EnsemblPlants" id="OB12G19130.1">
    <property type="protein sequence ID" value="OB12G19130.1"/>
    <property type="gene ID" value="OB12G19130"/>
</dbReference>
<dbReference type="InterPro" id="IPR049914">
    <property type="entry name" value="PHD1-3/5-6"/>
</dbReference>
<feature type="domain" description="Zinc finger PHD-type" evidence="7">
    <location>
        <begin position="249"/>
        <end position="296"/>
    </location>
</feature>
<name>J3ND55_ORYBR</name>
<dbReference type="Pfam" id="PF00628">
    <property type="entry name" value="PHD"/>
    <property type="match status" value="1"/>
</dbReference>
<dbReference type="OMA" id="KLAYSEQ"/>
<evidence type="ECO:0000256" key="1">
    <source>
        <dbReference type="ARBA" id="ARBA00022723"/>
    </source>
</evidence>
<evidence type="ECO:0000313" key="8">
    <source>
        <dbReference type="EnsemblPlants" id="OB12G19130.1"/>
    </source>
</evidence>
<dbReference type="InterPro" id="IPR011011">
    <property type="entry name" value="Znf_FYVE_PHD"/>
</dbReference>
<keyword evidence="1" id="KW-0479">Metal-binding</keyword>
<evidence type="ECO:0000256" key="5">
    <source>
        <dbReference type="ARBA" id="ARBA00023163"/>
    </source>
</evidence>
<dbReference type="eggNOG" id="ENOG502QR3S">
    <property type="taxonomic scope" value="Eukaryota"/>
</dbReference>
<dbReference type="InterPro" id="IPR019787">
    <property type="entry name" value="Znf_PHD-finger"/>
</dbReference>
<accession>J3ND55</accession>
<evidence type="ECO:0000313" key="9">
    <source>
        <dbReference type="Proteomes" id="UP000006038"/>
    </source>
</evidence>
<feature type="region of interest" description="Disordered" evidence="6">
    <location>
        <begin position="528"/>
        <end position="643"/>
    </location>
</feature>
<dbReference type="PANTHER" id="PTHR33304:SF61">
    <property type="entry name" value="RING_FYVE_PHD ZINC FINGER SUPERFAMILY PROTEIN"/>
    <property type="match status" value="1"/>
</dbReference>
<feature type="compositionally biased region" description="Basic and acidic residues" evidence="6">
    <location>
        <begin position="120"/>
        <end position="135"/>
    </location>
</feature>
<evidence type="ECO:0000259" key="7">
    <source>
        <dbReference type="SMART" id="SM00249"/>
    </source>
</evidence>
<keyword evidence="4" id="KW-0805">Transcription regulation</keyword>
<feature type="compositionally biased region" description="Polar residues" evidence="6">
    <location>
        <begin position="607"/>
        <end position="630"/>
    </location>
</feature>